<name>A0A9W6K204_9HYPH</name>
<reference evidence="2" key="2">
    <citation type="submission" date="2023-01" db="EMBL/GenBank/DDBJ databases">
        <authorList>
            <person name="Sun Q."/>
            <person name="Evtushenko L."/>
        </authorList>
    </citation>
    <scope>NUCLEOTIDE SEQUENCE</scope>
    <source>
        <strain evidence="2">VKM B-2789</strain>
    </source>
</reference>
<reference evidence="2" key="1">
    <citation type="journal article" date="2014" name="Int. J. Syst. Evol. Microbiol.">
        <title>Complete genome sequence of Corynebacterium casei LMG S-19264T (=DSM 44701T), isolated from a smear-ripened cheese.</title>
        <authorList>
            <consortium name="US DOE Joint Genome Institute (JGI-PGF)"/>
            <person name="Walter F."/>
            <person name="Albersmeier A."/>
            <person name="Kalinowski J."/>
            <person name="Ruckert C."/>
        </authorList>
    </citation>
    <scope>NUCLEOTIDE SEQUENCE</scope>
    <source>
        <strain evidence="2">VKM B-2789</strain>
    </source>
</reference>
<accession>A0A9W6K204</accession>
<gene>
    <name evidence="2" type="ORF">GCM10017653_40990</name>
</gene>
<organism evidence="2 3">
    <name type="scientific">Ancylobacter defluvii</name>
    <dbReference type="NCBI Taxonomy" id="1282440"/>
    <lineage>
        <taxon>Bacteria</taxon>
        <taxon>Pseudomonadati</taxon>
        <taxon>Pseudomonadota</taxon>
        <taxon>Alphaproteobacteria</taxon>
        <taxon>Hyphomicrobiales</taxon>
        <taxon>Xanthobacteraceae</taxon>
        <taxon>Ancylobacter</taxon>
    </lineage>
</organism>
<dbReference type="Proteomes" id="UP001143330">
    <property type="component" value="Unassembled WGS sequence"/>
</dbReference>
<protein>
    <submittedName>
        <fullName evidence="2">Uncharacterized protein</fullName>
    </submittedName>
</protein>
<evidence type="ECO:0000313" key="2">
    <source>
        <dbReference type="EMBL" id="GLK86029.1"/>
    </source>
</evidence>
<sequence length="85" mass="8964">MRPHQAQSASGSDQPNHSAKHLFGAGGRLRHIAPVAAGREVEAVGGRLFWDEAHAGGPSQRPSGRTIRYATITVSLSSSTQRSCS</sequence>
<dbReference type="AlphaFoldDB" id="A0A9W6K204"/>
<evidence type="ECO:0000313" key="3">
    <source>
        <dbReference type="Proteomes" id="UP001143330"/>
    </source>
</evidence>
<feature type="region of interest" description="Disordered" evidence="1">
    <location>
        <begin position="1"/>
        <end position="22"/>
    </location>
</feature>
<keyword evidence="3" id="KW-1185">Reference proteome</keyword>
<evidence type="ECO:0000256" key="1">
    <source>
        <dbReference type="SAM" id="MobiDB-lite"/>
    </source>
</evidence>
<feature type="compositionally biased region" description="Polar residues" evidence="1">
    <location>
        <begin position="1"/>
        <end position="17"/>
    </location>
</feature>
<comment type="caution">
    <text evidence="2">The sequence shown here is derived from an EMBL/GenBank/DDBJ whole genome shotgun (WGS) entry which is preliminary data.</text>
</comment>
<dbReference type="EMBL" id="BSFM01000017">
    <property type="protein sequence ID" value="GLK86029.1"/>
    <property type="molecule type" value="Genomic_DNA"/>
</dbReference>
<proteinExistence type="predicted"/>